<dbReference type="Proteomes" id="UP000247409">
    <property type="component" value="Unassembled WGS sequence"/>
</dbReference>
<name>A0A2V3IXT1_9FLOR</name>
<dbReference type="OrthoDB" id="4190at2759"/>
<dbReference type="SUPFAM" id="SSF53335">
    <property type="entry name" value="S-adenosyl-L-methionine-dependent methyltransferases"/>
    <property type="match status" value="1"/>
</dbReference>
<feature type="domain" description="Histidine-specific methyltransferase SAM-dependent" evidence="3">
    <location>
        <begin position="24"/>
        <end position="346"/>
    </location>
</feature>
<dbReference type="GO" id="GO:0008168">
    <property type="term" value="F:methyltransferase activity"/>
    <property type="evidence" value="ECO:0007669"/>
    <property type="project" value="UniProtKB-KW"/>
</dbReference>
<dbReference type="PANTHER" id="PTHR43397">
    <property type="entry name" value="ERGOTHIONEINE BIOSYNTHESIS PROTEIN 1"/>
    <property type="match status" value="1"/>
</dbReference>
<sequence length="348" mass="39283">MTESNFDVTVIKEENKDEALKQFRLHVIQGLSRPQKQLSSMYFYDDVGSELFAQIMDLEEYYLTGCEMEILRTHSKAIVENHLGDVSDSEIINVIELGAGDGRKTRVFLTALVIAGVKFEYIPIDISYRAMTLLGKSLEHHFERDALSVHGIVAEYIEGIRFVVDSRPRKSLVLFLGSSLGNFSKSGGVAFLREIGSTLKQGDLFMIGTDLKKNPEMTLRAYSDSLGVTRKFNLNLLSRMNRELGTTFDLKKFKHYASYDPMDGTAVSYLISTEKQTVYMNTSGATGNGDEPERHEFVFEAYEAIHTESSRKYTVESMHSALNSIGFAVQETYYDSQHWFADTVAKVV</sequence>
<gene>
    <name evidence="4" type="ORF">BWQ96_03402</name>
</gene>
<keyword evidence="5" id="KW-1185">Reference proteome</keyword>
<dbReference type="EMBL" id="NBIV01000032">
    <property type="protein sequence ID" value="PXF46873.1"/>
    <property type="molecule type" value="Genomic_DNA"/>
</dbReference>
<dbReference type="PIRSF" id="PIRSF018005">
    <property type="entry name" value="UCP018005"/>
    <property type="match status" value="1"/>
</dbReference>
<dbReference type="GO" id="GO:0032259">
    <property type="term" value="P:methylation"/>
    <property type="evidence" value="ECO:0007669"/>
    <property type="project" value="UniProtKB-KW"/>
</dbReference>
<dbReference type="Gene3D" id="3.40.50.150">
    <property type="entry name" value="Vaccinia Virus protein VP39"/>
    <property type="match status" value="1"/>
</dbReference>
<proteinExistence type="predicted"/>
<dbReference type="InterPro" id="IPR029063">
    <property type="entry name" value="SAM-dependent_MTases_sf"/>
</dbReference>
<organism evidence="4 5">
    <name type="scientific">Gracilariopsis chorda</name>
    <dbReference type="NCBI Taxonomy" id="448386"/>
    <lineage>
        <taxon>Eukaryota</taxon>
        <taxon>Rhodophyta</taxon>
        <taxon>Florideophyceae</taxon>
        <taxon>Rhodymeniophycidae</taxon>
        <taxon>Gracilariales</taxon>
        <taxon>Gracilariaceae</taxon>
        <taxon>Gracilariopsis</taxon>
    </lineage>
</organism>
<dbReference type="PANTHER" id="PTHR43397:SF1">
    <property type="entry name" value="ERGOTHIONEINE BIOSYNTHESIS PROTEIN 1"/>
    <property type="match status" value="1"/>
</dbReference>
<dbReference type="InterPro" id="IPR051128">
    <property type="entry name" value="EgtD_Methyltrsf_superfamily"/>
</dbReference>
<dbReference type="InterPro" id="IPR017804">
    <property type="entry name" value="MeTrfase_EgtD-like"/>
</dbReference>
<evidence type="ECO:0000256" key="2">
    <source>
        <dbReference type="ARBA" id="ARBA00022679"/>
    </source>
</evidence>
<comment type="caution">
    <text evidence="4">The sequence shown here is derived from an EMBL/GenBank/DDBJ whole genome shotgun (WGS) entry which is preliminary data.</text>
</comment>
<evidence type="ECO:0000313" key="4">
    <source>
        <dbReference type="EMBL" id="PXF46873.1"/>
    </source>
</evidence>
<reference evidence="4 5" key="1">
    <citation type="journal article" date="2018" name="Mol. Biol. Evol.">
        <title>Analysis of the draft genome of the red seaweed Gracilariopsis chorda provides insights into genome size evolution in Rhodophyta.</title>
        <authorList>
            <person name="Lee J."/>
            <person name="Yang E.C."/>
            <person name="Graf L."/>
            <person name="Yang J.H."/>
            <person name="Qiu H."/>
            <person name="Zel Zion U."/>
            <person name="Chan C.X."/>
            <person name="Stephens T.G."/>
            <person name="Weber A.P.M."/>
            <person name="Boo G.H."/>
            <person name="Boo S.M."/>
            <person name="Kim K.M."/>
            <person name="Shin Y."/>
            <person name="Jung M."/>
            <person name="Lee S.J."/>
            <person name="Yim H.S."/>
            <person name="Lee J.H."/>
            <person name="Bhattacharya D."/>
            <person name="Yoon H.S."/>
        </authorList>
    </citation>
    <scope>NUCLEOTIDE SEQUENCE [LARGE SCALE GENOMIC DNA]</scope>
    <source>
        <strain evidence="4 5">SKKU-2015</strain>
        <tissue evidence="4">Whole body</tissue>
    </source>
</reference>
<dbReference type="InterPro" id="IPR019257">
    <property type="entry name" value="MeTrfase_dom"/>
</dbReference>
<evidence type="ECO:0000259" key="3">
    <source>
        <dbReference type="Pfam" id="PF10017"/>
    </source>
</evidence>
<evidence type="ECO:0000313" key="5">
    <source>
        <dbReference type="Proteomes" id="UP000247409"/>
    </source>
</evidence>
<dbReference type="STRING" id="448386.A0A2V3IXT1"/>
<dbReference type="Pfam" id="PF10017">
    <property type="entry name" value="Methyltransf_33"/>
    <property type="match status" value="1"/>
</dbReference>
<accession>A0A2V3IXT1</accession>
<protein>
    <submittedName>
        <fullName evidence="4">Histidine N-alpha-methyltransferase</fullName>
    </submittedName>
</protein>
<dbReference type="AlphaFoldDB" id="A0A2V3IXT1"/>
<evidence type="ECO:0000256" key="1">
    <source>
        <dbReference type="ARBA" id="ARBA00022603"/>
    </source>
</evidence>
<keyword evidence="1 4" id="KW-0489">Methyltransferase</keyword>
<keyword evidence="2 4" id="KW-0808">Transferase</keyword>